<keyword evidence="3" id="KW-1185">Reference proteome</keyword>
<sequence>MADWDSNTLVHELRQGMELVRQLQISLHLPCSSQESHEILVQKIIVSFQRALRMVNMRMGLVGNPSPHVLRSVVAMPKSQSPPFSGSPRSENSDQDLREINRSSPKNRYEEGYTKLE</sequence>
<dbReference type="AlphaFoldDB" id="A0AA86T5U1"/>
<name>A0AA86T5U1_9FABA</name>
<dbReference type="Gramene" id="rna-AYBTSS11_LOCUS24399">
    <property type="protein sequence ID" value="CAJ1972350.1"/>
    <property type="gene ID" value="gene-AYBTSS11_LOCUS24399"/>
</dbReference>
<organism evidence="2 3">
    <name type="scientific">Sphenostylis stenocarpa</name>
    <dbReference type="NCBI Taxonomy" id="92480"/>
    <lineage>
        <taxon>Eukaryota</taxon>
        <taxon>Viridiplantae</taxon>
        <taxon>Streptophyta</taxon>
        <taxon>Embryophyta</taxon>
        <taxon>Tracheophyta</taxon>
        <taxon>Spermatophyta</taxon>
        <taxon>Magnoliopsida</taxon>
        <taxon>eudicotyledons</taxon>
        <taxon>Gunneridae</taxon>
        <taxon>Pentapetalae</taxon>
        <taxon>rosids</taxon>
        <taxon>fabids</taxon>
        <taxon>Fabales</taxon>
        <taxon>Fabaceae</taxon>
        <taxon>Papilionoideae</taxon>
        <taxon>50 kb inversion clade</taxon>
        <taxon>NPAAA clade</taxon>
        <taxon>indigoferoid/millettioid clade</taxon>
        <taxon>Phaseoleae</taxon>
        <taxon>Sphenostylis</taxon>
    </lineage>
</organism>
<gene>
    <name evidence="2" type="ORF">AYBTSS11_LOCUS24399</name>
</gene>
<reference evidence="2" key="1">
    <citation type="submission" date="2023-10" db="EMBL/GenBank/DDBJ databases">
        <authorList>
            <person name="Domelevo Entfellner J.-B."/>
        </authorList>
    </citation>
    <scope>NUCLEOTIDE SEQUENCE</scope>
</reference>
<dbReference type="Proteomes" id="UP001189624">
    <property type="component" value="Chromosome 8"/>
</dbReference>
<dbReference type="EMBL" id="OY731405">
    <property type="protein sequence ID" value="CAJ1972350.1"/>
    <property type="molecule type" value="Genomic_DNA"/>
</dbReference>
<feature type="compositionally biased region" description="Polar residues" evidence="1">
    <location>
        <begin position="78"/>
        <end position="90"/>
    </location>
</feature>
<proteinExistence type="predicted"/>
<feature type="compositionally biased region" description="Basic and acidic residues" evidence="1">
    <location>
        <begin position="91"/>
        <end position="117"/>
    </location>
</feature>
<evidence type="ECO:0000313" key="2">
    <source>
        <dbReference type="EMBL" id="CAJ1972350.1"/>
    </source>
</evidence>
<evidence type="ECO:0000256" key="1">
    <source>
        <dbReference type="SAM" id="MobiDB-lite"/>
    </source>
</evidence>
<protein>
    <submittedName>
        <fullName evidence="2">Uncharacterized protein</fullName>
    </submittedName>
</protein>
<evidence type="ECO:0000313" key="3">
    <source>
        <dbReference type="Proteomes" id="UP001189624"/>
    </source>
</evidence>
<accession>A0AA86T5U1</accession>
<feature type="region of interest" description="Disordered" evidence="1">
    <location>
        <begin position="74"/>
        <end position="117"/>
    </location>
</feature>